<dbReference type="InterPro" id="IPR044925">
    <property type="entry name" value="His-Me_finger_sf"/>
</dbReference>
<proteinExistence type="predicted"/>
<name>A0A6J7X5A6_9CAUD</name>
<organism evidence="2">
    <name type="scientific">uncultured Caudovirales phage</name>
    <dbReference type="NCBI Taxonomy" id="2100421"/>
    <lineage>
        <taxon>Viruses</taxon>
        <taxon>Duplodnaviria</taxon>
        <taxon>Heunggongvirae</taxon>
        <taxon>Uroviricota</taxon>
        <taxon>Caudoviricetes</taxon>
        <taxon>Peduoviridae</taxon>
        <taxon>Maltschvirus</taxon>
        <taxon>Maltschvirus maltsch</taxon>
    </lineage>
</organism>
<dbReference type="Gene3D" id="3.90.75.20">
    <property type="match status" value="1"/>
</dbReference>
<dbReference type="Pfam" id="PF13392">
    <property type="entry name" value="HNH_3"/>
    <property type="match status" value="1"/>
</dbReference>
<feature type="domain" description="HNH nuclease" evidence="1">
    <location>
        <begin position="72"/>
        <end position="116"/>
    </location>
</feature>
<gene>
    <name evidence="2" type="ORF">UFOVP373_10</name>
</gene>
<dbReference type="InterPro" id="IPR003615">
    <property type="entry name" value="HNH_nuc"/>
</dbReference>
<evidence type="ECO:0000259" key="1">
    <source>
        <dbReference type="Pfam" id="PF13392"/>
    </source>
</evidence>
<accession>A0A6J7X5A6</accession>
<sequence length="143" mass="16110">MESENWKPVPSKPGVMASSLGRILLPKRWAEMPHGGLRCYEPKPTYGVATRASKTARHVYMGVSNKFYGNMKVHRLVCEAFHGPSEDPSHVVIHLDEDATNNRPENLKWGTIKENMNMPGYIEYCKSRTGENSSYLKGKMAKA</sequence>
<reference evidence="2" key="1">
    <citation type="submission" date="2020-05" db="EMBL/GenBank/DDBJ databases">
        <authorList>
            <person name="Chiriac C."/>
            <person name="Salcher M."/>
            <person name="Ghai R."/>
            <person name="Kavagutti S V."/>
        </authorList>
    </citation>
    <scope>NUCLEOTIDE SEQUENCE</scope>
</reference>
<protein>
    <submittedName>
        <fullName evidence="2">HNH nuclease</fullName>
    </submittedName>
</protein>
<dbReference type="EMBL" id="LR798304">
    <property type="protein sequence ID" value="CAB5222483.1"/>
    <property type="molecule type" value="Genomic_DNA"/>
</dbReference>
<dbReference type="SUPFAM" id="SSF54060">
    <property type="entry name" value="His-Me finger endonucleases"/>
    <property type="match status" value="1"/>
</dbReference>
<evidence type="ECO:0000313" key="2">
    <source>
        <dbReference type="EMBL" id="CAB5222483.1"/>
    </source>
</evidence>